<sequence>MSVVLTTTMEEKLILLVGLEPCLFAKKDPQFKNNNLKEKKWEKIAASFENDNFTAESLKKHWQKLRSQFSGFLRRLKNPSGKGAGNRPFFRHEKSMRFLKDEIEPEETTFSNVDEDVTAGDGVQTTSSEVVEIEELLDVEGGQTTTIVPRFKDLSTARSHTKFGMKRKVDQFDKELLAILKTEEDEFEMYAKALAPKLRIISEKGRKLFLELQHDINNLIHNAEMKCLEL</sequence>
<dbReference type="EMBL" id="LNIX01000019">
    <property type="protein sequence ID" value="OXA44509.1"/>
    <property type="molecule type" value="Genomic_DNA"/>
</dbReference>
<dbReference type="GO" id="GO:0006357">
    <property type="term" value="P:regulation of transcription by RNA polymerase II"/>
    <property type="evidence" value="ECO:0007669"/>
    <property type="project" value="TreeGrafter"/>
</dbReference>
<name>A0A226DH62_FOLCA</name>
<dbReference type="PANTHER" id="PTHR12243">
    <property type="entry name" value="MADF DOMAIN TRANSCRIPTION FACTOR"/>
    <property type="match status" value="1"/>
</dbReference>
<reference evidence="2 3" key="1">
    <citation type="submission" date="2015-12" db="EMBL/GenBank/DDBJ databases">
        <title>The genome of Folsomia candida.</title>
        <authorList>
            <person name="Faddeeva A."/>
            <person name="Derks M.F."/>
            <person name="Anvar Y."/>
            <person name="Smit S."/>
            <person name="Van Straalen N."/>
            <person name="Roelofs D."/>
        </authorList>
    </citation>
    <scope>NUCLEOTIDE SEQUENCE [LARGE SCALE GENOMIC DNA]</scope>
    <source>
        <strain evidence="2 3">VU population</strain>
        <tissue evidence="2">Whole body</tissue>
    </source>
</reference>
<evidence type="ECO:0000313" key="3">
    <source>
        <dbReference type="Proteomes" id="UP000198287"/>
    </source>
</evidence>
<dbReference type="GO" id="GO:0005667">
    <property type="term" value="C:transcription regulator complex"/>
    <property type="evidence" value="ECO:0007669"/>
    <property type="project" value="TreeGrafter"/>
</dbReference>
<dbReference type="AlphaFoldDB" id="A0A226DH62"/>
<accession>A0A226DH62</accession>
<dbReference type="SMART" id="SM00595">
    <property type="entry name" value="MADF"/>
    <property type="match status" value="1"/>
</dbReference>
<evidence type="ECO:0000313" key="2">
    <source>
        <dbReference type="EMBL" id="OXA44509.1"/>
    </source>
</evidence>
<dbReference type="PROSITE" id="PS51029">
    <property type="entry name" value="MADF"/>
    <property type="match status" value="1"/>
</dbReference>
<dbReference type="Proteomes" id="UP000198287">
    <property type="component" value="Unassembled WGS sequence"/>
</dbReference>
<dbReference type="GO" id="GO:0005634">
    <property type="term" value="C:nucleus"/>
    <property type="evidence" value="ECO:0007669"/>
    <property type="project" value="TreeGrafter"/>
</dbReference>
<dbReference type="Pfam" id="PF10545">
    <property type="entry name" value="MADF_DNA_bdg"/>
    <property type="match status" value="1"/>
</dbReference>
<organism evidence="2 3">
    <name type="scientific">Folsomia candida</name>
    <name type="common">Springtail</name>
    <dbReference type="NCBI Taxonomy" id="158441"/>
    <lineage>
        <taxon>Eukaryota</taxon>
        <taxon>Metazoa</taxon>
        <taxon>Ecdysozoa</taxon>
        <taxon>Arthropoda</taxon>
        <taxon>Hexapoda</taxon>
        <taxon>Collembola</taxon>
        <taxon>Entomobryomorpha</taxon>
        <taxon>Isotomoidea</taxon>
        <taxon>Isotomidae</taxon>
        <taxon>Proisotominae</taxon>
        <taxon>Folsomia</taxon>
    </lineage>
</organism>
<feature type="domain" description="MADF" evidence="1">
    <location>
        <begin position="12"/>
        <end position="104"/>
    </location>
</feature>
<protein>
    <recommendedName>
        <fullName evidence="1">MADF domain-containing protein</fullName>
    </recommendedName>
</protein>
<dbReference type="PANTHER" id="PTHR12243:SF67">
    <property type="entry name" value="COREPRESSOR OF PANGOLIN, ISOFORM A-RELATED"/>
    <property type="match status" value="1"/>
</dbReference>
<comment type="caution">
    <text evidence="2">The sequence shown here is derived from an EMBL/GenBank/DDBJ whole genome shotgun (WGS) entry which is preliminary data.</text>
</comment>
<evidence type="ECO:0000259" key="1">
    <source>
        <dbReference type="PROSITE" id="PS51029"/>
    </source>
</evidence>
<gene>
    <name evidence="2" type="ORF">Fcan01_20710</name>
</gene>
<dbReference type="InterPro" id="IPR039353">
    <property type="entry name" value="TF_Adf1"/>
</dbReference>
<dbReference type="InterPro" id="IPR006578">
    <property type="entry name" value="MADF-dom"/>
</dbReference>
<keyword evidence="3" id="KW-1185">Reference proteome</keyword>
<proteinExistence type="predicted"/>